<dbReference type="EMBL" id="JACOGD010000001">
    <property type="protein sequence ID" value="MBC3930302.1"/>
    <property type="molecule type" value="Genomic_DNA"/>
</dbReference>
<sequence>MKNLALIIPFSIPPSGLEKDLLRNLNTPATASLLGWAERQRHPDLDAFARALPHEYWLTGRFPPESTLQSPSYITPQHLQAHSALREGYWFSLQPVHIHIARDHLVLTDLRQLALTDEHSSQLFAIASKTAQEYGLELLAHDSSHWFLRADQWRDLKTATPDAACGHNIDVWMPQGESARAWRKFQNEVQMQWFEHEVNQRRELSGLKPVNSLWLYGGTTPENLNASTVTETDVPHWLSAHCQPTQSGLWHYDALISTALNSDWASWLDHFHAMEQHLMQPALDALNSGEIDSLRLICTDTRRCVEFHIRRSSKWKFWKKPSLSPLFEGLAA</sequence>
<comment type="caution">
    <text evidence="1">The sequence shown here is derived from an EMBL/GenBank/DDBJ whole genome shotgun (WGS) entry which is preliminary data.</text>
</comment>
<dbReference type="PIRSF" id="PIRSF015283">
    <property type="entry name" value="Regulatory_RpfE"/>
    <property type="match status" value="1"/>
</dbReference>
<name>A0ABR7A075_9BURK</name>
<gene>
    <name evidence="1" type="ORF">H8K43_01360</name>
</gene>
<evidence type="ECO:0008006" key="3">
    <source>
        <dbReference type="Google" id="ProtNLM"/>
    </source>
</evidence>
<evidence type="ECO:0000313" key="1">
    <source>
        <dbReference type="EMBL" id="MBC3930302.1"/>
    </source>
</evidence>
<proteinExistence type="predicted"/>
<protein>
    <recommendedName>
        <fullName evidence="3">Regulatory protein, RpfE type</fullName>
    </recommendedName>
</protein>
<dbReference type="InterPro" id="IPR016631">
    <property type="entry name" value="Regulatory_RpfE"/>
</dbReference>
<accession>A0ABR7A075</accession>
<reference evidence="1 2" key="1">
    <citation type="submission" date="2020-08" db="EMBL/GenBank/DDBJ databases">
        <title>Novel species isolated from subtropical streams in China.</title>
        <authorList>
            <person name="Lu H."/>
        </authorList>
    </citation>
    <scope>NUCLEOTIDE SEQUENCE [LARGE SCALE GENOMIC DNA]</scope>
    <source>
        <strain evidence="1 2">CY22W</strain>
    </source>
</reference>
<organism evidence="1 2">
    <name type="scientific">Undibacterium curvum</name>
    <dbReference type="NCBI Taxonomy" id="2762294"/>
    <lineage>
        <taxon>Bacteria</taxon>
        <taxon>Pseudomonadati</taxon>
        <taxon>Pseudomonadota</taxon>
        <taxon>Betaproteobacteria</taxon>
        <taxon>Burkholderiales</taxon>
        <taxon>Oxalobacteraceae</taxon>
        <taxon>Undibacterium</taxon>
    </lineage>
</organism>
<dbReference type="Proteomes" id="UP000654304">
    <property type="component" value="Unassembled WGS sequence"/>
</dbReference>
<dbReference type="RefSeq" id="WP_186902184.1">
    <property type="nucleotide sequence ID" value="NZ_JACOGD010000001.1"/>
</dbReference>
<keyword evidence="2" id="KW-1185">Reference proteome</keyword>
<evidence type="ECO:0000313" key="2">
    <source>
        <dbReference type="Proteomes" id="UP000654304"/>
    </source>
</evidence>